<dbReference type="RefSeq" id="WP_132748221.1">
    <property type="nucleotide sequence ID" value="NZ_SLXK01000058.1"/>
</dbReference>
<dbReference type="InterPro" id="IPR004638">
    <property type="entry name" value="EmrB-like"/>
</dbReference>
<evidence type="ECO:0000256" key="6">
    <source>
        <dbReference type="ARBA" id="ARBA00022989"/>
    </source>
</evidence>
<evidence type="ECO:0000313" key="11">
    <source>
        <dbReference type="EMBL" id="TCP19748.1"/>
    </source>
</evidence>
<feature type="transmembrane region" description="Helical" evidence="9">
    <location>
        <begin position="167"/>
        <end position="186"/>
    </location>
</feature>
<feature type="transmembrane region" description="Helical" evidence="9">
    <location>
        <begin position="476"/>
        <end position="494"/>
    </location>
</feature>
<dbReference type="CDD" id="cd17503">
    <property type="entry name" value="MFS_LmrB_MDR_like"/>
    <property type="match status" value="1"/>
</dbReference>
<feature type="region of interest" description="Disordered" evidence="8">
    <location>
        <begin position="33"/>
        <end position="62"/>
    </location>
</feature>
<feature type="transmembrane region" description="Helical" evidence="9">
    <location>
        <begin position="195"/>
        <end position="218"/>
    </location>
</feature>
<dbReference type="PANTHER" id="PTHR42718:SF9">
    <property type="entry name" value="MAJOR FACILITATOR SUPERFAMILY MULTIDRUG TRANSPORTER MFSC"/>
    <property type="match status" value="1"/>
</dbReference>
<organism evidence="11 12">
    <name type="scientific">Scopulibacillus darangshiensis</name>
    <dbReference type="NCBI Taxonomy" id="442528"/>
    <lineage>
        <taxon>Bacteria</taxon>
        <taxon>Bacillati</taxon>
        <taxon>Bacillota</taxon>
        <taxon>Bacilli</taxon>
        <taxon>Bacillales</taxon>
        <taxon>Sporolactobacillaceae</taxon>
        <taxon>Scopulibacillus</taxon>
    </lineage>
</organism>
<feature type="region of interest" description="Disordered" evidence="8">
    <location>
        <begin position="624"/>
        <end position="644"/>
    </location>
</feature>
<evidence type="ECO:0000256" key="5">
    <source>
        <dbReference type="ARBA" id="ARBA00022692"/>
    </source>
</evidence>
<protein>
    <submittedName>
        <fullName evidence="11">EmrB/QacA subfamily drug resistance transporter</fullName>
    </submittedName>
</protein>
<feature type="transmembrane region" description="Helical" evidence="9">
    <location>
        <begin position="419"/>
        <end position="440"/>
    </location>
</feature>
<evidence type="ECO:0000256" key="1">
    <source>
        <dbReference type="ARBA" id="ARBA00004651"/>
    </source>
</evidence>
<evidence type="ECO:0000256" key="2">
    <source>
        <dbReference type="ARBA" id="ARBA00008537"/>
    </source>
</evidence>
<dbReference type="InterPro" id="IPR020846">
    <property type="entry name" value="MFS_dom"/>
</dbReference>
<keyword evidence="7 9" id="KW-0472">Membrane</keyword>
<comment type="subcellular location">
    <subcellularLocation>
        <location evidence="1">Cell membrane</location>
        <topology evidence="1">Multi-pass membrane protein</topology>
    </subcellularLocation>
</comment>
<evidence type="ECO:0000256" key="8">
    <source>
        <dbReference type="SAM" id="MobiDB-lite"/>
    </source>
</evidence>
<feature type="transmembrane region" description="Helical" evidence="9">
    <location>
        <begin position="6"/>
        <end position="23"/>
    </location>
</feature>
<feature type="transmembrane region" description="Helical" evidence="9">
    <location>
        <begin position="382"/>
        <end position="407"/>
    </location>
</feature>
<keyword evidence="5 9" id="KW-0812">Transmembrane</keyword>
<feature type="transmembrane region" description="Helical" evidence="9">
    <location>
        <begin position="129"/>
        <end position="147"/>
    </location>
</feature>
<keyword evidence="4" id="KW-1003">Cell membrane</keyword>
<evidence type="ECO:0000256" key="3">
    <source>
        <dbReference type="ARBA" id="ARBA00022448"/>
    </source>
</evidence>
<dbReference type="EMBL" id="SLXK01000058">
    <property type="protein sequence ID" value="TCP19748.1"/>
    <property type="molecule type" value="Genomic_DNA"/>
</dbReference>
<keyword evidence="6 9" id="KW-1133">Transmembrane helix</keyword>
<dbReference type="Gene3D" id="1.20.1720.10">
    <property type="entry name" value="Multidrug resistance protein D"/>
    <property type="match status" value="1"/>
</dbReference>
<feature type="transmembrane region" description="Helical" evidence="9">
    <location>
        <begin position="314"/>
        <end position="334"/>
    </location>
</feature>
<evidence type="ECO:0000256" key="9">
    <source>
        <dbReference type="SAM" id="Phobius"/>
    </source>
</evidence>
<feature type="transmembrane region" description="Helical" evidence="9">
    <location>
        <begin position="224"/>
        <end position="245"/>
    </location>
</feature>
<reference evidence="11 12" key="1">
    <citation type="submission" date="2019-03" db="EMBL/GenBank/DDBJ databases">
        <title>Genomic Encyclopedia of Type Strains, Phase IV (KMG-IV): sequencing the most valuable type-strain genomes for metagenomic binning, comparative biology and taxonomic classification.</title>
        <authorList>
            <person name="Goeker M."/>
        </authorList>
    </citation>
    <scope>NUCLEOTIDE SEQUENCE [LARGE SCALE GENOMIC DNA]</scope>
    <source>
        <strain evidence="11 12">DSM 19377</strain>
    </source>
</reference>
<dbReference type="GO" id="GO:0022857">
    <property type="term" value="F:transmembrane transporter activity"/>
    <property type="evidence" value="ECO:0007669"/>
    <property type="project" value="InterPro"/>
</dbReference>
<dbReference type="OrthoDB" id="9816041at2"/>
<dbReference type="Gene3D" id="1.20.1250.20">
    <property type="entry name" value="MFS general substrate transporter like domains"/>
    <property type="match status" value="1"/>
</dbReference>
<keyword evidence="12" id="KW-1185">Reference proteome</keyword>
<dbReference type="PANTHER" id="PTHR42718">
    <property type="entry name" value="MAJOR FACILITATOR SUPERFAMILY MULTIDRUG TRANSPORTER MFSC"/>
    <property type="match status" value="1"/>
</dbReference>
<evidence type="ECO:0000313" key="12">
    <source>
        <dbReference type="Proteomes" id="UP000295416"/>
    </source>
</evidence>
<dbReference type="PROSITE" id="PS50850">
    <property type="entry name" value="MFS"/>
    <property type="match status" value="1"/>
</dbReference>
<accession>A0A4R2NF14</accession>
<dbReference type="InterPro" id="IPR036259">
    <property type="entry name" value="MFS_trans_sf"/>
</dbReference>
<dbReference type="NCBIfam" id="TIGR00711">
    <property type="entry name" value="efflux_EmrB"/>
    <property type="match status" value="1"/>
</dbReference>
<feature type="transmembrane region" description="Helical" evidence="9">
    <location>
        <begin position="283"/>
        <end position="302"/>
    </location>
</feature>
<feature type="transmembrane region" description="Helical" evidence="9">
    <location>
        <begin position="340"/>
        <end position="362"/>
    </location>
</feature>
<dbReference type="AlphaFoldDB" id="A0A4R2NF14"/>
<feature type="domain" description="Major facilitator superfamily (MFS) profile" evidence="10">
    <location>
        <begin position="129"/>
        <end position="623"/>
    </location>
</feature>
<keyword evidence="3" id="KW-0813">Transport</keyword>
<feature type="transmembrane region" description="Helical" evidence="9">
    <location>
        <begin position="600"/>
        <end position="618"/>
    </location>
</feature>
<feature type="transmembrane region" description="Helical" evidence="9">
    <location>
        <begin position="252"/>
        <end position="271"/>
    </location>
</feature>
<feature type="transmembrane region" description="Helical" evidence="9">
    <location>
        <begin position="515"/>
        <end position="533"/>
    </location>
</feature>
<dbReference type="Pfam" id="PF07690">
    <property type="entry name" value="MFS_1"/>
    <property type="match status" value="1"/>
</dbReference>
<evidence type="ECO:0000259" key="10">
    <source>
        <dbReference type="PROSITE" id="PS50850"/>
    </source>
</evidence>
<dbReference type="PRINTS" id="PR01036">
    <property type="entry name" value="TCRTETB"/>
</dbReference>
<name>A0A4R2NF14_9BACL</name>
<comment type="caution">
    <text evidence="11">The sequence shown here is derived from an EMBL/GenBank/DDBJ whole genome shotgun (WGS) entry which is preliminary data.</text>
</comment>
<gene>
    <name evidence="11" type="ORF">EV207_1586</name>
</gene>
<dbReference type="InterPro" id="IPR011701">
    <property type="entry name" value="MFS"/>
</dbReference>
<sequence>MAPFLSGYIIFVILVLVGMNLIIRRRRKLNKAQLSNSGMAPKPSSEEDSLTDNQTQEAQVRHQEALEENVEDFVTNGNPDDIDEVRESLGTIEEESKQDLSNKSRSKRTRSKKASSEVEDDTEIKPVQIIAVLIMGAFVAILNQTLMNVALPHMMSDLNVTTNTAQWLITGYMLVNGVLIPITAFLMETFSTRKLFIFAMSSFAVGTLICAISPSFSVLMAGRVVQAIGAGIIMPLMTNVMLTIFPPEKRGVAMGTMGVAMIFAPAIGPTLSGYIVENYSWRLLFYVVLPIAILDIILATIFLRNVGKLSFPKFDFLGVVFSSIGFGGVLYAFSEAGNSGWTSAEVMITLIVGIIALILLVWRELTIKNPMLEFRVFKHNIFALTTVVNAVITMAMFAGMLLVPIYLQNIRGFTPLQSGLLLLPGAILMGIMSPITGALFDKIGARPLAIVGLSITTITTWEFGHLSDATTYGHIMFLYASRMFGMSLLMMPIMTEGLNNLPRHLNSHGTAMANTMRQVAGSLGTAFLVTVMSNRTSFHAANYADNISSSNANISNQLDAMGKGVESTMNLPHGSGHGLVTQMLYGNVMKEATIQGINDAFIVATGLAALALVLSFFVRRSTPSKKQAKNKEIKVETSEPATES</sequence>
<feature type="compositionally biased region" description="Basic residues" evidence="8">
    <location>
        <begin position="104"/>
        <end position="113"/>
    </location>
</feature>
<comment type="similarity">
    <text evidence="2">Belongs to the major facilitator superfamily. EmrB family.</text>
</comment>
<proteinExistence type="inferred from homology"/>
<feature type="transmembrane region" description="Helical" evidence="9">
    <location>
        <begin position="447"/>
        <end position="464"/>
    </location>
</feature>
<dbReference type="Proteomes" id="UP000295416">
    <property type="component" value="Unassembled WGS sequence"/>
</dbReference>
<feature type="region of interest" description="Disordered" evidence="8">
    <location>
        <begin position="89"/>
        <end position="118"/>
    </location>
</feature>
<dbReference type="GO" id="GO:0005886">
    <property type="term" value="C:plasma membrane"/>
    <property type="evidence" value="ECO:0007669"/>
    <property type="project" value="UniProtKB-SubCell"/>
</dbReference>
<evidence type="ECO:0000256" key="7">
    <source>
        <dbReference type="ARBA" id="ARBA00023136"/>
    </source>
</evidence>
<evidence type="ECO:0000256" key="4">
    <source>
        <dbReference type="ARBA" id="ARBA00022475"/>
    </source>
</evidence>
<dbReference type="SUPFAM" id="SSF103473">
    <property type="entry name" value="MFS general substrate transporter"/>
    <property type="match status" value="1"/>
</dbReference>